<evidence type="ECO:0000256" key="1">
    <source>
        <dbReference type="ARBA" id="ARBA00007381"/>
    </source>
</evidence>
<dbReference type="FunFam" id="3.30.420.40:FF:000071">
    <property type="entry name" value="Molecular chaperone DnaK"/>
    <property type="match status" value="1"/>
</dbReference>
<dbReference type="PROSITE" id="PS00329">
    <property type="entry name" value="HSP70_2"/>
    <property type="match status" value="1"/>
</dbReference>
<dbReference type="HAMAP" id="MF_00332">
    <property type="entry name" value="DnaK"/>
    <property type="match status" value="1"/>
</dbReference>
<evidence type="ECO:0000256" key="2">
    <source>
        <dbReference type="ARBA" id="ARBA00022741"/>
    </source>
</evidence>
<dbReference type="Gene3D" id="3.30.420.40">
    <property type="match status" value="2"/>
</dbReference>
<evidence type="ECO:0000256" key="7">
    <source>
        <dbReference type="SAM" id="Coils"/>
    </source>
</evidence>
<accession>A0A9Y1BN08</accession>
<dbReference type="Gene3D" id="1.20.1270.10">
    <property type="match status" value="1"/>
</dbReference>
<dbReference type="Gene3D" id="2.60.34.10">
    <property type="entry name" value="Substrate Binding Domain Of DNAk, Chain A, domain 1"/>
    <property type="match status" value="1"/>
</dbReference>
<dbReference type="InterPro" id="IPR029048">
    <property type="entry name" value="HSP70_C_sf"/>
</dbReference>
<feature type="region of interest" description="Disordered" evidence="8">
    <location>
        <begin position="588"/>
        <end position="636"/>
    </location>
</feature>
<keyword evidence="3 5" id="KW-0067">ATP-binding</keyword>
<evidence type="ECO:0000256" key="3">
    <source>
        <dbReference type="ARBA" id="ARBA00022840"/>
    </source>
</evidence>
<dbReference type="CDD" id="cd10234">
    <property type="entry name" value="ASKHA_NBD_HSP70_DnaK-like"/>
    <property type="match status" value="1"/>
</dbReference>
<dbReference type="InterPro" id="IPR043129">
    <property type="entry name" value="ATPase_NBD"/>
</dbReference>
<dbReference type="InterPro" id="IPR018181">
    <property type="entry name" value="Heat_shock_70_CS"/>
</dbReference>
<dbReference type="InterPro" id="IPR029047">
    <property type="entry name" value="HSP70_peptide-bd_sf"/>
</dbReference>
<dbReference type="NCBIfam" id="TIGR02350">
    <property type="entry name" value="prok_dnaK"/>
    <property type="match status" value="1"/>
</dbReference>
<dbReference type="PRINTS" id="PR00301">
    <property type="entry name" value="HEATSHOCK70"/>
</dbReference>
<dbReference type="SUPFAM" id="SSF100934">
    <property type="entry name" value="Heat shock protein 70kD (HSP70), C-terminal subdomain"/>
    <property type="match status" value="1"/>
</dbReference>
<dbReference type="NCBIfam" id="NF001413">
    <property type="entry name" value="PRK00290.1"/>
    <property type="match status" value="1"/>
</dbReference>
<keyword evidence="7" id="KW-0175">Coiled coil</keyword>
<evidence type="ECO:0000256" key="8">
    <source>
        <dbReference type="SAM" id="MobiDB-lite"/>
    </source>
</evidence>
<dbReference type="GO" id="GO:0140662">
    <property type="term" value="F:ATP-dependent protein folding chaperone"/>
    <property type="evidence" value="ECO:0007669"/>
    <property type="project" value="InterPro"/>
</dbReference>
<dbReference type="PROSITE" id="PS01036">
    <property type="entry name" value="HSP70_3"/>
    <property type="match status" value="1"/>
</dbReference>
<dbReference type="Gene3D" id="3.90.640.10">
    <property type="entry name" value="Actin, Chain A, domain 4"/>
    <property type="match status" value="1"/>
</dbReference>
<dbReference type="PANTHER" id="PTHR19375">
    <property type="entry name" value="HEAT SHOCK PROTEIN 70KDA"/>
    <property type="match status" value="1"/>
</dbReference>
<dbReference type="AlphaFoldDB" id="A0A9Y1BN08"/>
<dbReference type="Proteomes" id="UP001201020">
    <property type="component" value="Chromosome"/>
</dbReference>
<dbReference type="FunFam" id="1.20.1270.10:FF:000001">
    <property type="entry name" value="Molecular chaperone DnaK"/>
    <property type="match status" value="1"/>
</dbReference>
<gene>
    <name evidence="5 9" type="primary">dnaK</name>
    <name evidence="9" type="ORF">K9W45_04875</name>
</gene>
<feature type="compositionally biased region" description="Acidic residues" evidence="8">
    <location>
        <begin position="617"/>
        <end position="636"/>
    </location>
</feature>
<dbReference type="InterPro" id="IPR013126">
    <property type="entry name" value="Hsp_70_fam"/>
</dbReference>
<dbReference type="FunFam" id="2.60.34.10:FF:000014">
    <property type="entry name" value="Chaperone protein DnaK HSP70"/>
    <property type="match status" value="1"/>
</dbReference>
<comment type="function">
    <text evidence="5">Acts as a chaperone.</text>
</comment>
<keyword evidence="4 5" id="KW-0143">Chaperone</keyword>
<dbReference type="EMBL" id="CP084166">
    <property type="protein sequence ID" value="UJG41796.1"/>
    <property type="molecule type" value="Genomic_DNA"/>
</dbReference>
<dbReference type="SUPFAM" id="SSF53067">
    <property type="entry name" value="Actin-like ATPase domain"/>
    <property type="match status" value="2"/>
</dbReference>
<dbReference type="FunFam" id="3.90.640.10:FF:000003">
    <property type="entry name" value="Molecular chaperone DnaK"/>
    <property type="match status" value="1"/>
</dbReference>
<dbReference type="GO" id="GO:0005524">
    <property type="term" value="F:ATP binding"/>
    <property type="evidence" value="ECO:0007669"/>
    <property type="project" value="UniProtKB-UniRule"/>
</dbReference>
<dbReference type="Pfam" id="PF00012">
    <property type="entry name" value="HSP70"/>
    <property type="match status" value="2"/>
</dbReference>
<evidence type="ECO:0000256" key="5">
    <source>
        <dbReference type="HAMAP-Rule" id="MF_00332"/>
    </source>
</evidence>
<comment type="similarity">
    <text evidence="1 5 6">Belongs to the heat shock protein 70 family.</text>
</comment>
<organism evidence="9">
    <name type="scientific">Candidatus Heimdallarchaeum aukensis</name>
    <dbReference type="NCBI Taxonomy" id="2876573"/>
    <lineage>
        <taxon>Archaea</taxon>
        <taxon>Promethearchaeati</taxon>
        <taxon>Candidatus Heimdallarchaeota</taxon>
        <taxon>Candidatus Heimdallarchaeia (ex Rinke et al. 2021) (nom. nud.)</taxon>
        <taxon>Candidatus Heimdallarchaeales</taxon>
        <taxon>Candidatus Heimdallarchaeaceae</taxon>
        <taxon>Candidatus Heimdallarchaeum</taxon>
    </lineage>
</organism>
<protein>
    <recommendedName>
        <fullName evidence="5">Chaperone protein DnaK</fullName>
    </recommendedName>
    <alternativeName>
        <fullName evidence="5">HSP70</fullName>
    </alternativeName>
    <alternativeName>
        <fullName evidence="5">Heat shock 70 kDa protein</fullName>
    </alternativeName>
    <alternativeName>
        <fullName evidence="5">Heat shock protein 70</fullName>
    </alternativeName>
</protein>
<sequence length="636" mass="70006">MSEEKKETKKEIVVGIDLGTTNSAIAYMVGNQPQIIPNAEGGRITPSVVAFNEDGTRTVGIQAKRQAVAQAERTVIEIKRKMGTDYRFEVDGKKYRPEEISAMILSKLKHDAEEYLGQKINKAVITVPAYFSDAQRQATKDAGEIAGLEVLRIVNEPTASALAYGLDKEEAEKVLVFDLGGGTFDVSILELDEGLFRVIATSGNNLLGGSDWDQKIIDWMIEEFKKNEGIDLSGDPKIVQRLKDAAEQAKIELTSKLQTRINLPYITFDPKTNTPKHLEMTLTRAKFEEMTRDLVEKCREPSLQAMKDAKLKPEDLDKIILVGGATRMPMIQKMVKELFGKEPHKGINPDEVVALGAAVQAGVLAGEVKDILLLDVTPLTLGVETLGGVMTPLIERNTTIPVTKKKVFTTAVDGQPSVEIHVLQGERTMAKDNITLGRFQLVGIPPAPRGVPQIEVSFEIDANGILKVSAKDLGTGKEQSITIQSSHLTEEEIERMRKDAEKYKEEDQKRRELIEAKNSAEQAIYTTEKTIKEAEDKINEDEKNALNSKIEELKKVLEGEDLDKIKKKTEELMQEMFKISQRIYGAAGPQGAPGAGPTGFPGYGAPGEAAGTQTGSDIDEESVIDVDYEPVDEDEK</sequence>
<dbReference type="InterPro" id="IPR012725">
    <property type="entry name" value="Chaperone_DnaK"/>
</dbReference>
<dbReference type="PROSITE" id="PS00297">
    <property type="entry name" value="HSP70_1"/>
    <property type="match status" value="1"/>
</dbReference>
<feature type="coiled-coil region" evidence="7">
    <location>
        <begin position="486"/>
        <end position="563"/>
    </location>
</feature>
<keyword evidence="2 5" id="KW-0547">Nucleotide-binding</keyword>
<dbReference type="SUPFAM" id="SSF100920">
    <property type="entry name" value="Heat shock protein 70kD (HSP70), peptide-binding domain"/>
    <property type="match status" value="1"/>
</dbReference>
<proteinExistence type="inferred from homology"/>
<evidence type="ECO:0000256" key="6">
    <source>
        <dbReference type="RuleBase" id="RU003322"/>
    </source>
</evidence>
<feature type="compositionally biased region" description="Gly residues" evidence="8">
    <location>
        <begin position="591"/>
        <end position="605"/>
    </location>
</feature>
<dbReference type="GO" id="GO:0051082">
    <property type="term" value="F:unfolded protein binding"/>
    <property type="evidence" value="ECO:0007669"/>
    <property type="project" value="InterPro"/>
</dbReference>
<evidence type="ECO:0000313" key="9">
    <source>
        <dbReference type="EMBL" id="UJG41796.1"/>
    </source>
</evidence>
<reference evidence="9" key="1">
    <citation type="journal article" date="2022" name="Nat. Microbiol.">
        <title>Unique mobile elements and scalable gene flow at the prokaryote-eukaryote boundary revealed by circularized Asgard archaea genomes.</title>
        <authorList>
            <person name="Wu F."/>
            <person name="Speth D.R."/>
            <person name="Philosof A."/>
            <person name="Cremiere A."/>
            <person name="Narayanan A."/>
            <person name="Barco R.A."/>
            <person name="Connon S.A."/>
            <person name="Amend J.P."/>
            <person name="Antoshechkin I.A."/>
            <person name="Orphan V.J."/>
        </authorList>
    </citation>
    <scope>NUCLEOTIDE SEQUENCE</scope>
    <source>
        <strain evidence="9">PM71</strain>
    </source>
</reference>
<name>A0A9Y1BN08_9ARCH</name>
<evidence type="ECO:0000256" key="4">
    <source>
        <dbReference type="ARBA" id="ARBA00023186"/>
    </source>
</evidence>